<accession>A0A192D6R3</accession>
<dbReference type="GO" id="GO:0016117">
    <property type="term" value="P:carotenoid biosynthetic process"/>
    <property type="evidence" value="ECO:0007669"/>
    <property type="project" value="InterPro"/>
</dbReference>
<dbReference type="OrthoDB" id="5793379at2"/>
<proteinExistence type="inferred from homology"/>
<dbReference type="InterPro" id="IPR008461">
    <property type="entry name" value="CrtY"/>
</dbReference>
<dbReference type="Gene3D" id="3.50.50.60">
    <property type="entry name" value="FAD/NAD(P)-binding domain"/>
    <property type="match status" value="2"/>
</dbReference>
<organism evidence="2 3">
    <name type="scientific">Erythrobacter neustonensis</name>
    <dbReference type="NCBI Taxonomy" id="1112"/>
    <lineage>
        <taxon>Bacteria</taxon>
        <taxon>Pseudomonadati</taxon>
        <taxon>Pseudomonadota</taxon>
        <taxon>Alphaproteobacteria</taxon>
        <taxon>Sphingomonadales</taxon>
        <taxon>Erythrobacteraceae</taxon>
        <taxon>Erythrobacter/Porphyrobacter group</taxon>
        <taxon>Erythrobacter</taxon>
    </lineage>
</organism>
<sequence length="425" mass="46145">MVDSPPVSGAPDAAPFDVVIVGGGLAGGLIALALHRHAPGCRFVVVEAGRTLGGHHRWSWFETDIPKAQRALVAGFKVNGWDEGYDIAFPRLGRTLPTAYRSLASAEFHRALTDELPPERVMLGTKAVSLDESGVTLSDGTCISARRVIDCRPFAPSRHLSGGWQVFLGQHFKCEQPHGLTRPIIMDAGVDQLAPHGNGEAYRFVYVLPLSPDEVFIEDTYYADQPKMDAAVLKGRVGEYAHRMGWKGEVIDQEAGILPVVSGGDFAAASAEVAIPGVALAGARGGFSHPLTSYTIPFAVANALAIAKLLARRPDISGAELAAFCSARARRHWRATAYYRMLSRMLFDAAEPGRRVIVFEHFYALKGNLVERFYAGRSTWPDRLRILTGKPPVAIPRAIRALFSRGTPLDTKPLDTKLLNMETPA</sequence>
<comment type="similarity">
    <text evidence="1">Belongs to the lycopene cyclase family.</text>
</comment>
<gene>
    <name evidence="2" type="ORF">A9D12_07640</name>
</gene>
<evidence type="ECO:0000256" key="1">
    <source>
        <dbReference type="ARBA" id="ARBA00006599"/>
    </source>
</evidence>
<name>A0A192D6R3_9SPHN</name>
<dbReference type="AlphaFoldDB" id="A0A192D6R3"/>
<dbReference type="InterPro" id="IPR036188">
    <property type="entry name" value="FAD/NAD-bd_sf"/>
</dbReference>
<dbReference type="GO" id="GO:0016705">
    <property type="term" value="F:oxidoreductase activity, acting on paired donors, with incorporation or reduction of molecular oxygen"/>
    <property type="evidence" value="ECO:0007669"/>
    <property type="project" value="InterPro"/>
</dbReference>
<dbReference type="GO" id="GO:0045436">
    <property type="term" value="F:lycopene beta cyclase activity"/>
    <property type="evidence" value="ECO:0007669"/>
    <property type="project" value="InterPro"/>
</dbReference>
<dbReference type="KEGG" id="pns:A9D12_07640"/>
<dbReference type="Proteomes" id="UP000078263">
    <property type="component" value="Chromosome"/>
</dbReference>
<dbReference type="Pfam" id="PF05834">
    <property type="entry name" value="Lycopene_cycl"/>
    <property type="match status" value="1"/>
</dbReference>
<dbReference type="STRING" id="1112.A9D12_07640"/>
<evidence type="ECO:0000313" key="2">
    <source>
        <dbReference type="EMBL" id="ANK14188.1"/>
    </source>
</evidence>
<reference evidence="2 3" key="1">
    <citation type="submission" date="2016-05" db="EMBL/GenBank/DDBJ databases">
        <title>Compelete Genome Sequence of Bacteriochlorophyll-Synthesizing Bacterium Porphyrobacter neustonensis DSM 9434.</title>
        <authorList>
            <person name="Shi X.-L."/>
            <person name="Wu Y.-H."/>
            <person name="Cheng H."/>
            <person name="Xu L."/>
            <person name="Zhang X.-Q."/>
            <person name="Wang C.-S."/>
            <person name="Xu X.-W."/>
        </authorList>
    </citation>
    <scope>NUCLEOTIDE SEQUENCE [LARGE SCALE GENOMIC DNA]</scope>
    <source>
        <strain evidence="2 3">DSM 9434</strain>
    </source>
</reference>
<dbReference type="InterPro" id="IPR010108">
    <property type="entry name" value="Lycopene_cyclase_b/e"/>
</dbReference>
<dbReference type="EMBL" id="CP016033">
    <property type="protein sequence ID" value="ANK14188.1"/>
    <property type="molecule type" value="Genomic_DNA"/>
</dbReference>
<dbReference type="SUPFAM" id="SSF51905">
    <property type="entry name" value="FAD/NAD(P)-binding domain"/>
    <property type="match status" value="1"/>
</dbReference>
<dbReference type="NCBIfam" id="TIGR01789">
    <property type="entry name" value="lycopene_cycl"/>
    <property type="match status" value="1"/>
</dbReference>
<dbReference type="RefSeq" id="WP_068353994.1">
    <property type="nucleotide sequence ID" value="NZ_CP016033.1"/>
</dbReference>
<keyword evidence="3" id="KW-1185">Reference proteome</keyword>
<dbReference type="NCBIfam" id="TIGR01790">
    <property type="entry name" value="carotene-cycl"/>
    <property type="match status" value="1"/>
</dbReference>
<evidence type="ECO:0000313" key="3">
    <source>
        <dbReference type="Proteomes" id="UP000078263"/>
    </source>
</evidence>
<protein>
    <submittedName>
        <fullName evidence="2">Lycopene cyclase</fullName>
    </submittedName>
</protein>